<evidence type="ECO:0000313" key="1">
    <source>
        <dbReference type="EMBL" id="KAJ4946408.1"/>
    </source>
</evidence>
<accession>A0AAD6BP31</accession>
<comment type="caution">
    <text evidence="1">The sequence shown here is derived from an EMBL/GenBank/DDBJ whole genome shotgun (WGS) entry which is preliminary data.</text>
</comment>
<dbReference type="Proteomes" id="UP001219934">
    <property type="component" value="Unassembled WGS sequence"/>
</dbReference>
<dbReference type="PANTHER" id="PTHR47642">
    <property type="entry name" value="ATP-DEPENDENT DNA HELICASE"/>
    <property type="match status" value="1"/>
</dbReference>
<evidence type="ECO:0000313" key="2">
    <source>
        <dbReference type="Proteomes" id="UP001219934"/>
    </source>
</evidence>
<reference evidence="1" key="1">
    <citation type="submission" date="2022-11" db="EMBL/GenBank/DDBJ databases">
        <title>Chromosome-level genome of Pogonophryne albipinna.</title>
        <authorList>
            <person name="Jo E."/>
        </authorList>
    </citation>
    <scope>NUCLEOTIDE SEQUENCE</scope>
    <source>
        <strain evidence="1">SGF0006</strain>
        <tissue evidence="1">Muscle</tissue>
    </source>
</reference>
<dbReference type="PANTHER" id="PTHR47642:SF5">
    <property type="entry name" value="ATP-DEPENDENT DNA HELICASE"/>
    <property type="match status" value="1"/>
</dbReference>
<dbReference type="InterPro" id="IPR051055">
    <property type="entry name" value="PIF1_helicase"/>
</dbReference>
<name>A0AAD6BP31_9TELE</name>
<dbReference type="EMBL" id="JAPTMU010000003">
    <property type="protein sequence ID" value="KAJ4946408.1"/>
    <property type="molecule type" value="Genomic_DNA"/>
</dbReference>
<proteinExistence type="predicted"/>
<keyword evidence="2" id="KW-1185">Reference proteome</keyword>
<dbReference type="AlphaFoldDB" id="A0AAD6BP31"/>
<organism evidence="1 2">
    <name type="scientific">Pogonophryne albipinna</name>
    <dbReference type="NCBI Taxonomy" id="1090488"/>
    <lineage>
        <taxon>Eukaryota</taxon>
        <taxon>Metazoa</taxon>
        <taxon>Chordata</taxon>
        <taxon>Craniata</taxon>
        <taxon>Vertebrata</taxon>
        <taxon>Euteleostomi</taxon>
        <taxon>Actinopterygii</taxon>
        <taxon>Neopterygii</taxon>
        <taxon>Teleostei</taxon>
        <taxon>Neoteleostei</taxon>
        <taxon>Acanthomorphata</taxon>
        <taxon>Eupercaria</taxon>
        <taxon>Perciformes</taxon>
        <taxon>Notothenioidei</taxon>
        <taxon>Pogonophryne</taxon>
    </lineage>
</organism>
<sequence>MGFVQRRTKGKPAVIKYRRFSQEKFPEEFHGTLLKLYLPYRSESQLKSINFPTYKSFHDYAGVQLPGSQYPEAVSQIVKRNREKYEKHRNDIETAIEEFEQNGPMTNEW</sequence>
<gene>
    <name evidence="1" type="ORF">JOQ06_024075</name>
</gene>
<protein>
    <submittedName>
        <fullName evidence="1">Uncharacterized protein</fullName>
    </submittedName>
</protein>